<dbReference type="InterPro" id="IPR000277">
    <property type="entry name" value="Cys/Met-Metab_PyrdxlP-dep_enz"/>
</dbReference>
<feature type="compositionally biased region" description="Basic residues" evidence="11">
    <location>
        <begin position="195"/>
        <end position="206"/>
    </location>
</feature>
<evidence type="ECO:0000256" key="7">
    <source>
        <dbReference type="ARBA" id="ARBA00058439"/>
    </source>
</evidence>
<keyword evidence="5" id="KW-0486">Methionine biosynthesis</keyword>
<keyword evidence="4" id="KW-0663">Pyridoxal phosphate</keyword>
<reference evidence="12 13" key="1">
    <citation type="journal article" date="2016" name="Mol. Biol. Evol.">
        <title>Comparative Genomics of Early-Diverging Mushroom-Forming Fungi Provides Insights into the Origins of Lignocellulose Decay Capabilities.</title>
        <authorList>
            <person name="Nagy L.G."/>
            <person name="Riley R."/>
            <person name="Tritt A."/>
            <person name="Adam C."/>
            <person name="Daum C."/>
            <person name="Floudas D."/>
            <person name="Sun H."/>
            <person name="Yadav J.S."/>
            <person name="Pangilinan J."/>
            <person name="Larsson K.H."/>
            <person name="Matsuura K."/>
            <person name="Barry K."/>
            <person name="Labutti K."/>
            <person name="Kuo R."/>
            <person name="Ohm R.A."/>
            <person name="Bhattacharya S.S."/>
            <person name="Shirouzu T."/>
            <person name="Yoshinaga Y."/>
            <person name="Martin F.M."/>
            <person name="Grigoriev I.V."/>
            <person name="Hibbett D.S."/>
        </authorList>
    </citation>
    <scope>NUCLEOTIDE SEQUENCE [LARGE SCALE GENOMIC DNA]</scope>
    <source>
        <strain evidence="12 13">HHB12733</strain>
    </source>
</reference>
<dbReference type="OrthoDB" id="10047078at2759"/>
<sequence length="630" mass="69258">MATTTYTLTSSDMGMSIPPNLPHAISVSLPKWQDNVDYEEGRPRVVDAMQTGYPRFFVHRTIQKLATMCEQRFGRPDERAMLFPSAKIASECARFMASQSAAPEALAVRTTHFVLYPSEQDASSAAEPTELHIVLFPSAAWPLAKQFWQHTGLGVSSRMAERCVQLWSEGAGGSSPTTDAPHDSNAANGNAGLIGKRRSARSRYGRKPSIGTPLSPVSPIESVSPPRAPAFPPPTQEEDLSTDHAAYIEERYGRNLPLSQAVLAKQALRRRIAGTLAHESEEMEVHGRGVEGVTEEDVYLMSTGMTAIWYAHQLALAAREPAKSICFGFPYTDTLKILEKWGPGCHFYGHGLDSSIDELEERLQTGEKILALFCEFPSNPLLRSPNLPRLRKLADQYDFLIVVDETIGNFVNVEVLPYTDVLVSSLTKVFSGETNVMGGSLVLNPKGRHHAALKATMASLYEDTYWPEDAIFMERNSRTFVPRVYQINENAEALCDMLRAKIGSSSVKEVYYPKYTTRENYDVCRIPAQNGRPEGGFGGLFSVVFTSVTASKAFFDALPCEKGPSLGTSFTLACPYTVIAHYLELDWAAGWGVDVSLVRVSVGMEDKESLLHGFAQAMEAADKAVANESS</sequence>
<dbReference type="FunCoup" id="A0A165IQA9">
    <property type="interactions" value="110"/>
</dbReference>
<dbReference type="InterPro" id="IPR015422">
    <property type="entry name" value="PyrdxlP-dep_Trfase_small"/>
</dbReference>
<dbReference type="EMBL" id="KV423927">
    <property type="protein sequence ID" value="KZT60863.1"/>
    <property type="molecule type" value="Genomic_DNA"/>
</dbReference>
<feature type="compositionally biased region" description="Pro residues" evidence="11">
    <location>
        <begin position="226"/>
        <end position="235"/>
    </location>
</feature>
<dbReference type="PANTHER" id="PTHR42699">
    <property type="match status" value="1"/>
</dbReference>
<dbReference type="GO" id="GO:0009086">
    <property type="term" value="P:methionine biosynthetic process"/>
    <property type="evidence" value="ECO:0007669"/>
    <property type="project" value="UniProtKB-KW"/>
</dbReference>
<organism evidence="12 13">
    <name type="scientific">Calocera cornea HHB12733</name>
    <dbReference type="NCBI Taxonomy" id="1353952"/>
    <lineage>
        <taxon>Eukaryota</taxon>
        <taxon>Fungi</taxon>
        <taxon>Dikarya</taxon>
        <taxon>Basidiomycota</taxon>
        <taxon>Agaricomycotina</taxon>
        <taxon>Dacrymycetes</taxon>
        <taxon>Dacrymycetales</taxon>
        <taxon>Dacrymycetaceae</taxon>
        <taxon>Calocera</taxon>
    </lineage>
</organism>
<dbReference type="FunFam" id="3.90.1150.10:FF:000063">
    <property type="entry name" value="Probable cystathionine gamma-synthase"/>
    <property type="match status" value="1"/>
</dbReference>
<feature type="region of interest" description="Disordered" evidence="11">
    <location>
        <begin position="169"/>
        <end position="239"/>
    </location>
</feature>
<dbReference type="InterPro" id="IPR015421">
    <property type="entry name" value="PyrdxlP-dep_Trfase_major"/>
</dbReference>
<dbReference type="Pfam" id="PF01053">
    <property type="entry name" value="Cys_Met_Meta_PP"/>
    <property type="match status" value="1"/>
</dbReference>
<dbReference type="FunFam" id="3.40.640.10:FF:000111">
    <property type="entry name" value="Cystathionine gamma-synthase"/>
    <property type="match status" value="1"/>
</dbReference>
<keyword evidence="13" id="KW-1185">Reference proteome</keyword>
<proteinExistence type="predicted"/>
<comment type="pathway">
    <text evidence="8">Amino-acid biosynthesis; L-methionine biosynthesis via de novo pathway; L-cystathionine from O-succinyl-L-homoserine: step 1/1.</text>
</comment>
<evidence type="ECO:0000256" key="2">
    <source>
        <dbReference type="ARBA" id="ARBA00022605"/>
    </source>
</evidence>
<evidence type="ECO:0000256" key="5">
    <source>
        <dbReference type="ARBA" id="ARBA00023167"/>
    </source>
</evidence>
<dbReference type="InterPro" id="IPR051750">
    <property type="entry name" value="Trans-sulfuration_enzymes"/>
</dbReference>
<keyword evidence="3 12" id="KW-0808">Transferase</keyword>
<dbReference type="PANTHER" id="PTHR42699:SF1">
    <property type="entry name" value="CYSTATHIONINE GAMMA-SYNTHASE-RELATED"/>
    <property type="match status" value="1"/>
</dbReference>
<dbReference type="AlphaFoldDB" id="A0A165IQA9"/>
<name>A0A165IQA9_9BASI</name>
<dbReference type="SUPFAM" id="SSF53383">
    <property type="entry name" value="PLP-dependent transferases"/>
    <property type="match status" value="1"/>
</dbReference>
<evidence type="ECO:0000256" key="3">
    <source>
        <dbReference type="ARBA" id="ARBA00022679"/>
    </source>
</evidence>
<comment type="cofactor">
    <cofactor evidence="1">
        <name>pyridoxal 5'-phosphate</name>
        <dbReference type="ChEBI" id="CHEBI:597326"/>
    </cofactor>
</comment>
<evidence type="ECO:0000256" key="6">
    <source>
        <dbReference type="ARBA" id="ARBA00051441"/>
    </source>
</evidence>
<evidence type="ECO:0000256" key="11">
    <source>
        <dbReference type="SAM" id="MobiDB-lite"/>
    </source>
</evidence>
<feature type="compositionally biased region" description="Low complexity" evidence="11">
    <location>
        <begin position="213"/>
        <end position="225"/>
    </location>
</feature>
<dbReference type="STRING" id="1353952.A0A165IQA9"/>
<comment type="function">
    <text evidence="7">Catalyzes the formation of L-cystathionine from O-succinyl-L-homoserine (OSHS) and L-cysteine, via a gamma-replacement reaction. In the absence of thiol, catalyzes gamma-elimination to form 2-oxobutanoate, succinate and ammonia.</text>
</comment>
<dbReference type="GO" id="GO:0019346">
    <property type="term" value="P:transsulfuration"/>
    <property type="evidence" value="ECO:0007669"/>
    <property type="project" value="InterPro"/>
</dbReference>
<evidence type="ECO:0000313" key="12">
    <source>
        <dbReference type="EMBL" id="KZT60863.1"/>
    </source>
</evidence>
<dbReference type="Gene3D" id="3.40.640.10">
    <property type="entry name" value="Type I PLP-dependent aspartate aminotransferase-like (Major domain)"/>
    <property type="match status" value="1"/>
</dbReference>
<evidence type="ECO:0000256" key="4">
    <source>
        <dbReference type="ARBA" id="ARBA00022898"/>
    </source>
</evidence>
<dbReference type="InParanoid" id="A0A165IQA9"/>
<dbReference type="Proteomes" id="UP000076842">
    <property type="component" value="Unassembled WGS sequence"/>
</dbReference>
<keyword evidence="2" id="KW-0028">Amino-acid biosynthesis</keyword>
<evidence type="ECO:0000256" key="9">
    <source>
        <dbReference type="ARBA" id="ARBA00066530"/>
    </source>
</evidence>
<dbReference type="GO" id="GO:0003962">
    <property type="term" value="F:cystathionine gamma-synthase activity"/>
    <property type="evidence" value="ECO:0007669"/>
    <property type="project" value="UniProtKB-EC"/>
</dbReference>
<evidence type="ECO:0000313" key="13">
    <source>
        <dbReference type="Proteomes" id="UP000076842"/>
    </source>
</evidence>
<accession>A0A165IQA9</accession>
<dbReference type="InterPro" id="IPR015424">
    <property type="entry name" value="PyrdxlP-dep_Trfase"/>
</dbReference>
<evidence type="ECO:0000256" key="8">
    <source>
        <dbReference type="ARBA" id="ARBA00060510"/>
    </source>
</evidence>
<dbReference type="GO" id="GO:0030170">
    <property type="term" value="F:pyridoxal phosphate binding"/>
    <property type="evidence" value="ECO:0007669"/>
    <property type="project" value="InterPro"/>
</dbReference>
<comment type="catalytic activity">
    <reaction evidence="6">
        <text>O-succinyl-L-homoserine + L-cysteine = L,L-cystathionine + succinate + H(+)</text>
        <dbReference type="Rhea" id="RHEA:20397"/>
        <dbReference type="ChEBI" id="CHEBI:15378"/>
        <dbReference type="ChEBI" id="CHEBI:30031"/>
        <dbReference type="ChEBI" id="CHEBI:35235"/>
        <dbReference type="ChEBI" id="CHEBI:57661"/>
        <dbReference type="ChEBI" id="CHEBI:58161"/>
        <dbReference type="EC" id="2.5.1.48"/>
    </reaction>
</comment>
<evidence type="ECO:0000256" key="1">
    <source>
        <dbReference type="ARBA" id="ARBA00001933"/>
    </source>
</evidence>
<protein>
    <recommendedName>
        <fullName evidence="9">cystathionine gamma-synthase</fullName>
        <ecNumber evidence="9">2.5.1.48</ecNumber>
    </recommendedName>
    <alternativeName>
        <fullName evidence="10">O-succinylhomoserine (thiol)-lyase</fullName>
    </alternativeName>
</protein>
<dbReference type="Gene3D" id="3.90.1150.10">
    <property type="entry name" value="Aspartate Aminotransferase, domain 1"/>
    <property type="match status" value="1"/>
</dbReference>
<evidence type="ECO:0000256" key="10">
    <source>
        <dbReference type="ARBA" id="ARBA00083849"/>
    </source>
</evidence>
<gene>
    <name evidence="12" type="ORF">CALCODRAFT_464771</name>
</gene>
<dbReference type="EC" id="2.5.1.48" evidence="9"/>